<dbReference type="AlphaFoldDB" id="A0A377HZ03"/>
<evidence type="ECO:0000313" key="1">
    <source>
        <dbReference type="EMBL" id="STO61119.1"/>
    </source>
</evidence>
<organism evidence="1 2">
    <name type="scientific">Canicola haemoglobinophilus</name>
    <dbReference type="NCBI Taxonomy" id="733"/>
    <lineage>
        <taxon>Bacteria</taxon>
        <taxon>Pseudomonadati</taxon>
        <taxon>Pseudomonadota</taxon>
        <taxon>Gammaproteobacteria</taxon>
        <taxon>Pasteurellales</taxon>
        <taxon>Pasteurellaceae</taxon>
        <taxon>Canicola</taxon>
    </lineage>
</organism>
<accession>A0A377HZ03</accession>
<dbReference type="Proteomes" id="UP000254329">
    <property type="component" value="Unassembled WGS sequence"/>
</dbReference>
<proteinExistence type="predicted"/>
<protein>
    <submittedName>
        <fullName evidence="1">Uncharacterized protein</fullName>
    </submittedName>
</protein>
<dbReference type="EMBL" id="UGHF01000001">
    <property type="protein sequence ID" value="STO61119.1"/>
    <property type="molecule type" value="Genomic_DNA"/>
</dbReference>
<keyword evidence="2" id="KW-1185">Reference proteome</keyword>
<name>A0A377HZ03_9PAST</name>
<evidence type="ECO:0000313" key="2">
    <source>
        <dbReference type="Proteomes" id="UP000254329"/>
    </source>
</evidence>
<reference evidence="1 2" key="1">
    <citation type="submission" date="2018-06" db="EMBL/GenBank/DDBJ databases">
        <authorList>
            <consortium name="Pathogen Informatics"/>
            <person name="Doyle S."/>
        </authorList>
    </citation>
    <scope>NUCLEOTIDE SEQUENCE [LARGE SCALE GENOMIC DNA]</scope>
    <source>
        <strain evidence="1 2">NCTC1659</strain>
    </source>
</reference>
<sequence length="35" mass="4179">MEYAKFITTDSLDKYADIRFLKNKDLLWNSTGWGH</sequence>
<gene>
    <name evidence="1" type="ORF">NCTC1659_02429</name>
</gene>